<evidence type="ECO:0008006" key="3">
    <source>
        <dbReference type="Google" id="ProtNLM"/>
    </source>
</evidence>
<reference evidence="1 2" key="1">
    <citation type="submission" date="2020-06" db="EMBL/GenBank/DDBJ databases">
        <title>Draft genome sequence of Lactic acid bacteria from Okinawan-style tofu.</title>
        <authorList>
            <person name="Takara I."/>
            <person name="Ikematsu S."/>
        </authorList>
    </citation>
    <scope>NUCLEOTIDE SEQUENCE [LARGE SCALE GENOMIC DNA]</scope>
    <source>
        <strain evidence="2">lg38</strain>
    </source>
</reference>
<organism evidence="1 2">
    <name type="scientific">Lactococcus garvieae</name>
    <dbReference type="NCBI Taxonomy" id="1363"/>
    <lineage>
        <taxon>Bacteria</taxon>
        <taxon>Bacillati</taxon>
        <taxon>Bacillota</taxon>
        <taxon>Bacilli</taxon>
        <taxon>Lactobacillales</taxon>
        <taxon>Streptococcaceae</taxon>
        <taxon>Lactococcus</taxon>
    </lineage>
</organism>
<proteinExistence type="predicted"/>
<gene>
    <name evidence="1" type="ORF">ikelab_01940</name>
</gene>
<evidence type="ECO:0000313" key="1">
    <source>
        <dbReference type="EMBL" id="GFO50919.1"/>
    </source>
</evidence>
<name>A0A6L2ZSB0_9LACT</name>
<accession>A0A6L2ZSB0</accession>
<protein>
    <recommendedName>
        <fullName evidence="3">Transcriptional regulator</fullName>
    </recommendedName>
</protein>
<evidence type="ECO:0000313" key="2">
    <source>
        <dbReference type="Proteomes" id="UP000504756"/>
    </source>
</evidence>
<dbReference type="EMBL" id="BLXU01000001">
    <property type="protein sequence ID" value="GFO50919.1"/>
    <property type="molecule type" value="Genomic_DNA"/>
</dbReference>
<sequence length="74" mass="8758">MVTKLSKKERNSFIIKKKQIEEEINHLNKTLDMLKFKCWYYDAALSTGDEQAVKRKIPEDLPQEIKDSYINSHS</sequence>
<dbReference type="Proteomes" id="UP000504756">
    <property type="component" value="Unassembled WGS sequence"/>
</dbReference>
<comment type="caution">
    <text evidence="1">The sequence shown here is derived from an EMBL/GenBank/DDBJ whole genome shotgun (WGS) entry which is preliminary data.</text>
</comment>
<dbReference type="AlphaFoldDB" id="A0A6L2ZSB0"/>